<comment type="similarity">
    <text evidence="1">Belongs to the protein kinase superfamily.</text>
</comment>
<dbReference type="Gene3D" id="3.40.50.12690">
    <property type="match status" value="1"/>
</dbReference>
<proteinExistence type="inferred from homology"/>
<dbReference type="PANTHER" id="PTHR22972">
    <property type="entry name" value="SERINE/THREONINE PROTEIN KINASE"/>
    <property type="match status" value="1"/>
</dbReference>
<keyword evidence="4" id="KW-1185">Reference proteome</keyword>
<evidence type="ECO:0000313" key="4">
    <source>
        <dbReference type="Proteomes" id="UP001152622"/>
    </source>
</evidence>
<dbReference type="OrthoDB" id="10072345at2759"/>
<feature type="compositionally biased region" description="Polar residues" evidence="2">
    <location>
        <begin position="319"/>
        <end position="337"/>
    </location>
</feature>
<gene>
    <name evidence="3" type="ORF">SKAU_G00019350</name>
</gene>
<evidence type="ECO:0000256" key="2">
    <source>
        <dbReference type="SAM" id="MobiDB-lite"/>
    </source>
</evidence>
<dbReference type="Proteomes" id="UP001152622">
    <property type="component" value="Chromosome 1"/>
</dbReference>
<evidence type="ECO:0000313" key="3">
    <source>
        <dbReference type="EMBL" id="KAJ8381157.1"/>
    </source>
</evidence>
<dbReference type="InterPro" id="IPR051511">
    <property type="entry name" value="MitoQC_Scaffold_Kinases"/>
</dbReference>
<dbReference type="GO" id="GO:0004672">
    <property type="term" value="F:protein kinase activity"/>
    <property type="evidence" value="ECO:0007669"/>
    <property type="project" value="TreeGrafter"/>
</dbReference>
<organism evidence="3 4">
    <name type="scientific">Synaphobranchus kaupii</name>
    <name type="common">Kaup's arrowtooth eel</name>
    <dbReference type="NCBI Taxonomy" id="118154"/>
    <lineage>
        <taxon>Eukaryota</taxon>
        <taxon>Metazoa</taxon>
        <taxon>Chordata</taxon>
        <taxon>Craniata</taxon>
        <taxon>Vertebrata</taxon>
        <taxon>Euteleostomi</taxon>
        <taxon>Actinopterygii</taxon>
        <taxon>Neopterygii</taxon>
        <taxon>Teleostei</taxon>
        <taxon>Anguilliformes</taxon>
        <taxon>Synaphobranchidae</taxon>
        <taxon>Synaphobranchus</taxon>
    </lineage>
</organism>
<reference evidence="3" key="1">
    <citation type="journal article" date="2023" name="Science">
        <title>Genome structures resolve the early diversification of teleost fishes.</title>
        <authorList>
            <person name="Parey E."/>
            <person name="Louis A."/>
            <person name="Montfort J."/>
            <person name="Bouchez O."/>
            <person name="Roques C."/>
            <person name="Iampietro C."/>
            <person name="Lluch J."/>
            <person name="Castinel A."/>
            <person name="Donnadieu C."/>
            <person name="Desvignes T."/>
            <person name="Floi Bucao C."/>
            <person name="Jouanno E."/>
            <person name="Wen M."/>
            <person name="Mejri S."/>
            <person name="Dirks R."/>
            <person name="Jansen H."/>
            <person name="Henkel C."/>
            <person name="Chen W.J."/>
            <person name="Zahm M."/>
            <person name="Cabau C."/>
            <person name="Klopp C."/>
            <person name="Thompson A.W."/>
            <person name="Robinson-Rechavi M."/>
            <person name="Braasch I."/>
            <person name="Lecointre G."/>
            <person name="Bobe J."/>
            <person name="Postlethwait J.H."/>
            <person name="Berthelot C."/>
            <person name="Roest Crollius H."/>
            <person name="Guiguen Y."/>
        </authorList>
    </citation>
    <scope>NUCLEOTIDE SEQUENCE</scope>
    <source>
        <strain evidence="3">WJC10195</strain>
    </source>
</reference>
<comment type="caution">
    <text evidence="3">The sequence shown here is derived from an EMBL/GenBank/DDBJ whole genome shotgun (WGS) entry which is preliminary data.</text>
</comment>
<name>A0A9Q1GBY5_SYNKA</name>
<dbReference type="AlphaFoldDB" id="A0A9Q1GBY5"/>
<sequence length="711" mass="77712">MWSDESRFTLFQSDGRIRNLKPTFTYVIASNIEHDHWIPPCSDQELVHTLQEISNLGIRARVKGQVQFLQGLESIGHHNLWRNGPCVVGMPFSALAPYFHPTLSPCLLWSLPPSHLRRAYHLLKGRTTQFLELYQLRTVESSKLDFEIKDLALKLEVPTIVLPCSEASAPPPLPQTQLQVTALPPQSKELPGPTATLSPVPEGLVFNSGGEGFSISHYLPGTALSLPPRLKARGNQGAPYLPNLSLCLTSSLVLPLPDPLPNTSSGLPLQPPPLPEKRLVNRMVSGPNSEGGRWLSTTNPRCPASRSEGDISGPDKASSKTMTLLNSRSSGKSQEPSQTTLYLPLDPQTLDQPLEKGNHLCAAVATSSSSSPQLSVPPTGSGLHLQMLLSNMDSREGVYSKLGGLYAESLRRLALKCEEHFTRSQRNPLRFDESNWSLFKLTCNKPCCDAADGIYYSASCASDPFSSYAVKDEALLLQRQLKGRDKLIADMLADHATPPRQSEEQGCLVCSKKCPASLEKWSEVVSKGRRRRAGRISLPLFSPVEEPPVLLRNSFAPLSGDVPAPGSSSTAVDNVTTSALHGCDPVVSVAAPTPPHCLDSLREPNEGVIVIGSSIVRDINPLGAKTFCFPGAYVLDIDRQVPAVLQQHPDAHLLIVHVGSNDIKLGETETLKKDFEQLWNRLESVFFFRDPCLHMAEDVNALVELFSWTNG</sequence>
<accession>A0A9Q1GBY5</accession>
<evidence type="ECO:0000256" key="1">
    <source>
        <dbReference type="ARBA" id="ARBA00038349"/>
    </source>
</evidence>
<dbReference type="EMBL" id="JAINUF010000001">
    <property type="protein sequence ID" value="KAJ8381157.1"/>
    <property type="molecule type" value="Genomic_DNA"/>
</dbReference>
<dbReference type="PANTHER" id="PTHR22972:SF3">
    <property type="entry name" value="INACTIVE TYROSINE-PROTEIN KINASE PRAG1"/>
    <property type="match status" value="1"/>
</dbReference>
<feature type="region of interest" description="Disordered" evidence="2">
    <location>
        <begin position="282"/>
        <end position="339"/>
    </location>
</feature>
<protein>
    <submittedName>
        <fullName evidence="3">Uncharacterized protein</fullName>
    </submittedName>
</protein>